<dbReference type="SUPFAM" id="SSF50729">
    <property type="entry name" value="PH domain-like"/>
    <property type="match status" value="1"/>
</dbReference>
<dbReference type="GO" id="GO:0007169">
    <property type="term" value="P:cell surface receptor protein tyrosine kinase signaling pathway"/>
    <property type="evidence" value="ECO:0007669"/>
    <property type="project" value="TreeGrafter"/>
</dbReference>
<sequence>MSLTLTSPAVKSTFSDEKSSWNNQNQTDYHTLPRHFEMSVDKLSNINGRAFAVQITSPDHQLCFSADEQSTIDIFVFLLQSQVMLRETIKDGLFNVEPEESEAFRRIGAKGAKYLLHVSPWGLSLVLQRSRCVLAQWPLKSIRFYESSGGGQFTIEAGKVAPMGEGVFVFHTQPGIDSQLYSAVDHFIISTLDRVKPNQRGTAEEIEDYIRERDCLQSVTLLSPSQFARSELKKILQDNWNYILPSAGINRSGSESTSDDASSLVSCHLLASATHHHSTDWCQTTALDLSHPLKLPRLTLFKGKRVDLLRKGSGRLAKSSPTNRMDSVLESPPQSPEANDAQFHLSSPEVTLRSRPDGASHHLSARQLSQESTASQSSDLSPAQFQASNAAAVLERQSQPVVLHGDHAKIEQSVEEWLVSASCEDLSDHMRTVIFRPQSSGPPVSDNNKPVASAADGDSKEIRLGGNSSSKITPPPFVNIQQYRSSVEWGKDKVRDRSYSFDAKTKNSVDTSRPVTHDGLGHKPSIRQIRKMVAARSVTKENLQKSLSNPSFLNLGSKEQLSQHRIQLTKTSSHNKDASKLSNQSKKKSRSLASLLPSPLRRYVSKESISRPASSSPSPNLRQHRRDSSAGRSNFQRFDSARSLQEMTIKGIHFTEQSRSFRKPKSSDARGNRDKNDKMVSYAVKNLLAQDVTLPQLTSLHSSMEHEQNLSETERPVVTNCDVQQPQSLIDSKVQQQHTQERHVQNGVPRLTGNTLQTYVPSHSIDESF</sequence>
<gene>
    <name evidence="3" type="ORF">C0Q70_18120</name>
</gene>
<dbReference type="AlphaFoldDB" id="A0A2T7NMC3"/>
<dbReference type="InterPro" id="IPR002404">
    <property type="entry name" value="IRS_PTB"/>
</dbReference>
<feature type="compositionally biased region" description="Polar residues" evidence="1">
    <location>
        <begin position="563"/>
        <end position="572"/>
    </location>
</feature>
<name>A0A2T7NMC3_POMCA</name>
<dbReference type="PANTHER" id="PTHR21258">
    <property type="entry name" value="DOCKING PROTEIN RELATED"/>
    <property type="match status" value="1"/>
</dbReference>
<dbReference type="InterPro" id="IPR011993">
    <property type="entry name" value="PH-like_dom_sf"/>
</dbReference>
<organism evidence="3 4">
    <name type="scientific">Pomacea canaliculata</name>
    <name type="common">Golden apple snail</name>
    <dbReference type="NCBI Taxonomy" id="400727"/>
    <lineage>
        <taxon>Eukaryota</taxon>
        <taxon>Metazoa</taxon>
        <taxon>Spiralia</taxon>
        <taxon>Lophotrochozoa</taxon>
        <taxon>Mollusca</taxon>
        <taxon>Gastropoda</taxon>
        <taxon>Caenogastropoda</taxon>
        <taxon>Architaenioglossa</taxon>
        <taxon>Ampullarioidea</taxon>
        <taxon>Ampullariidae</taxon>
        <taxon>Pomacea</taxon>
    </lineage>
</organism>
<evidence type="ECO:0000313" key="4">
    <source>
        <dbReference type="Proteomes" id="UP000245119"/>
    </source>
</evidence>
<evidence type="ECO:0000313" key="3">
    <source>
        <dbReference type="EMBL" id="PVD22311.1"/>
    </source>
</evidence>
<feature type="compositionally biased region" description="Polar residues" evidence="1">
    <location>
        <begin position="630"/>
        <end position="646"/>
    </location>
</feature>
<dbReference type="STRING" id="400727.A0A2T7NMC3"/>
<dbReference type="InterPro" id="IPR050996">
    <property type="entry name" value="Docking_Protein_DOK"/>
</dbReference>
<protein>
    <recommendedName>
        <fullName evidence="2">IRS-type PTB domain-containing protein</fullName>
    </recommendedName>
</protein>
<dbReference type="Proteomes" id="UP000245119">
    <property type="component" value="Linkage Group LG11"/>
</dbReference>
<feature type="compositionally biased region" description="Basic and acidic residues" evidence="1">
    <location>
        <begin position="665"/>
        <end position="674"/>
    </location>
</feature>
<feature type="compositionally biased region" description="Low complexity" evidence="1">
    <location>
        <begin position="591"/>
        <end position="603"/>
    </location>
</feature>
<accession>A0A2T7NMC3</accession>
<dbReference type="GO" id="GO:0005737">
    <property type="term" value="C:cytoplasm"/>
    <property type="evidence" value="ECO:0007669"/>
    <property type="project" value="TreeGrafter"/>
</dbReference>
<feature type="region of interest" description="Disordered" evidence="1">
    <location>
        <begin position="563"/>
        <end position="674"/>
    </location>
</feature>
<reference evidence="3 4" key="1">
    <citation type="submission" date="2018-04" db="EMBL/GenBank/DDBJ databases">
        <title>The genome of golden apple snail Pomacea canaliculata provides insight into stress tolerance and invasive adaptation.</title>
        <authorList>
            <person name="Liu C."/>
            <person name="Liu B."/>
            <person name="Ren Y."/>
            <person name="Zhang Y."/>
            <person name="Wang H."/>
            <person name="Li S."/>
            <person name="Jiang F."/>
            <person name="Yin L."/>
            <person name="Zhang G."/>
            <person name="Qian W."/>
            <person name="Fan W."/>
        </authorList>
    </citation>
    <scope>NUCLEOTIDE SEQUENCE [LARGE SCALE GENOMIC DNA]</scope>
    <source>
        <strain evidence="3">SZHN2017</strain>
        <tissue evidence="3">Muscle</tissue>
    </source>
</reference>
<feature type="compositionally biased region" description="Polar residues" evidence="1">
    <location>
        <begin position="437"/>
        <end position="450"/>
    </location>
</feature>
<dbReference type="SMART" id="SM01244">
    <property type="entry name" value="IRS"/>
    <property type="match status" value="1"/>
</dbReference>
<dbReference type="Gene3D" id="2.30.29.30">
    <property type="entry name" value="Pleckstrin-homology domain (PH domain)/Phosphotyrosine-binding domain (PTB)"/>
    <property type="match status" value="1"/>
</dbReference>
<feature type="region of interest" description="Disordered" evidence="1">
    <location>
        <begin position="436"/>
        <end position="477"/>
    </location>
</feature>
<dbReference type="OrthoDB" id="10071636at2759"/>
<keyword evidence="4" id="KW-1185">Reference proteome</keyword>
<feature type="compositionally biased region" description="Polar residues" evidence="1">
    <location>
        <begin position="366"/>
        <end position="384"/>
    </location>
</feature>
<evidence type="ECO:0000259" key="2">
    <source>
        <dbReference type="Pfam" id="PF02174"/>
    </source>
</evidence>
<proteinExistence type="predicted"/>
<comment type="caution">
    <text evidence="3">The sequence shown here is derived from an EMBL/GenBank/DDBJ whole genome shotgun (WGS) entry which is preliminary data.</text>
</comment>
<feature type="domain" description="IRS-type PTB" evidence="2">
    <location>
        <begin position="102"/>
        <end position="175"/>
    </location>
</feature>
<feature type="compositionally biased region" description="Low complexity" evidence="1">
    <location>
        <begin position="610"/>
        <end position="619"/>
    </location>
</feature>
<dbReference type="Pfam" id="PF02174">
    <property type="entry name" value="IRS"/>
    <property type="match status" value="1"/>
</dbReference>
<feature type="region of interest" description="Disordered" evidence="1">
    <location>
        <begin position="312"/>
        <end position="384"/>
    </location>
</feature>
<feature type="region of interest" description="Disordered" evidence="1">
    <location>
        <begin position="503"/>
        <end position="524"/>
    </location>
</feature>
<dbReference type="EMBL" id="PZQS01000011">
    <property type="protein sequence ID" value="PVD22311.1"/>
    <property type="molecule type" value="Genomic_DNA"/>
</dbReference>
<dbReference type="PANTHER" id="PTHR21258:SF56">
    <property type="entry name" value="IRS-TYPE PTB DOMAIN-CONTAINING PROTEIN"/>
    <property type="match status" value="1"/>
</dbReference>
<evidence type="ECO:0000256" key="1">
    <source>
        <dbReference type="SAM" id="MobiDB-lite"/>
    </source>
</evidence>